<organism evidence="2 3">
    <name type="scientific">Vibrio parahaemolyticus</name>
    <dbReference type="NCBI Taxonomy" id="670"/>
    <lineage>
        <taxon>Bacteria</taxon>
        <taxon>Pseudomonadati</taxon>
        <taxon>Pseudomonadota</taxon>
        <taxon>Gammaproteobacteria</taxon>
        <taxon>Vibrionales</taxon>
        <taxon>Vibrionaceae</taxon>
        <taxon>Vibrio</taxon>
    </lineage>
</organism>
<dbReference type="RefSeq" id="WP_228085860.1">
    <property type="nucleotide sequence ID" value="NZ_JACVHL010000027.1"/>
</dbReference>
<dbReference type="Proteomes" id="UP000726777">
    <property type="component" value="Unassembled WGS sequence"/>
</dbReference>
<dbReference type="AlphaFoldDB" id="A0A9Q3UGJ7"/>
<accession>A0A9Q3UGJ7</accession>
<dbReference type="EMBL" id="JACVHL010000027">
    <property type="protein sequence ID" value="MCC3807512.1"/>
    <property type="molecule type" value="Genomic_DNA"/>
</dbReference>
<proteinExistence type="predicted"/>
<evidence type="ECO:0000313" key="3">
    <source>
        <dbReference type="Proteomes" id="UP000726777"/>
    </source>
</evidence>
<sequence>MNNLLLLTNVLSLTGFTLTLVRHILFKRALFKLKQNMMQYKQEHGINDGLWTLFHSRTNKMLRFWQ</sequence>
<protein>
    <submittedName>
        <fullName evidence="2">Uncharacterized protein</fullName>
    </submittedName>
</protein>
<keyword evidence="1" id="KW-1133">Transmembrane helix</keyword>
<name>A0A9Q3UGJ7_VIBPH</name>
<gene>
    <name evidence="2" type="ORF">IB292_21060</name>
</gene>
<keyword evidence="1" id="KW-0472">Membrane</keyword>
<feature type="transmembrane region" description="Helical" evidence="1">
    <location>
        <begin position="6"/>
        <end position="25"/>
    </location>
</feature>
<keyword evidence="1" id="KW-0812">Transmembrane</keyword>
<reference evidence="2" key="1">
    <citation type="submission" date="2020-09" db="EMBL/GenBank/DDBJ databases">
        <title>Genome sequence of Vibrio parahaemolyticus isolates.</title>
        <authorList>
            <person name="Hammerl J.A."/>
            <person name="Strauch E."/>
        </authorList>
    </citation>
    <scope>NUCLEOTIDE SEQUENCE</scope>
    <source>
        <strain evidence="2">17-VB00146</strain>
    </source>
</reference>
<evidence type="ECO:0000256" key="1">
    <source>
        <dbReference type="SAM" id="Phobius"/>
    </source>
</evidence>
<evidence type="ECO:0000313" key="2">
    <source>
        <dbReference type="EMBL" id="MCC3807512.1"/>
    </source>
</evidence>
<comment type="caution">
    <text evidence="2">The sequence shown here is derived from an EMBL/GenBank/DDBJ whole genome shotgun (WGS) entry which is preliminary data.</text>
</comment>